<accession>A0A9W9IQM1</accession>
<feature type="transmembrane region" description="Helical" evidence="7">
    <location>
        <begin position="436"/>
        <end position="455"/>
    </location>
</feature>
<feature type="transmembrane region" description="Helical" evidence="7">
    <location>
        <begin position="336"/>
        <end position="357"/>
    </location>
</feature>
<keyword evidence="5 7" id="KW-0472">Membrane</keyword>
<evidence type="ECO:0000256" key="5">
    <source>
        <dbReference type="ARBA" id="ARBA00023136"/>
    </source>
</evidence>
<evidence type="ECO:0000256" key="2">
    <source>
        <dbReference type="ARBA" id="ARBA00007520"/>
    </source>
</evidence>
<evidence type="ECO:0000313" key="9">
    <source>
        <dbReference type="EMBL" id="KAJ5180031.1"/>
    </source>
</evidence>
<dbReference type="GO" id="GO:0005886">
    <property type="term" value="C:plasma membrane"/>
    <property type="evidence" value="ECO:0007669"/>
    <property type="project" value="TreeGrafter"/>
</dbReference>
<evidence type="ECO:0000256" key="4">
    <source>
        <dbReference type="ARBA" id="ARBA00022989"/>
    </source>
</evidence>
<feature type="transmembrane region" description="Helical" evidence="7">
    <location>
        <begin position="174"/>
        <end position="192"/>
    </location>
</feature>
<feature type="compositionally biased region" description="Polar residues" evidence="6">
    <location>
        <begin position="46"/>
        <end position="58"/>
    </location>
</feature>
<comment type="similarity">
    <text evidence="2">Belongs to the major facilitator superfamily. TCR/Tet family.</text>
</comment>
<evidence type="ECO:0000259" key="8">
    <source>
        <dbReference type="PROSITE" id="PS50850"/>
    </source>
</evidence>
<dbReference type="InterPro" id="IPR020846">
    <property type="entry name" value="MFS_dom"/>
</dbReference>
<feature type="compositionally biased region" description="Basic and acidic residues" evidence="6">
    <location>
        <begin position="35"/>
        <end position="45"/>
    </location>
</feature>
<feature type="transmembrane region" description="Helical" evidence="7">
    <location>
        <begin position="303"/>
        <end position="324"/>
    </location>
</feature>
<feature type="transmembrane region" description="Helical" evidence="7">
    <location>
        <begin position="536"/>
        <end position="556"/>
    </location>
</feature>
<evidence type="ECO:0000256" key="1">
    <source>
        <dbReference type="ARBA" id="ARBA00004141"/>
    </source>
</evidence>
<feature type="transmembrane region" description="Helical" evidence="7">
    <location>
        <begin position="410"/>
        <end position="430"/>
    </location>
</feature>
<feature type="transmembrane region" description="Helical" evidence="7">
    <location>
        <begin position="231"/>
        <end position="251"/>
    </location>
</feature>
<name>A0A9W9IQM1_9EURO</name>
<dbReference type="Gene3D" id="1.20.1250.20">
    <property type="entry name" value="MFS general substrate transporter like domains"/>
    <property type="match status" value="1"/>
</dbReference>
<dbReference type="PANTHER" id="PTHR23501">
    <property type="entry name" value="MAJOR FACILITATOR SUPERFAMILY"/>
    <property type="match status" value="1"/>
</dbReference>
<evidence type="ECO:0000256" key="6">
    <source>
        <dbReference type="SAM" id="MobiDB-lite"/>
    </source>
</evidence>
<feature type="compositionally biased region" description="Low complexity" evidence="6">
    <location>
        <begin position="16"/>
        <end position="33"/>
    </location>
</feature>
<dbReference type="AlphaFoldDB" id="A0A9W9IQM1"/>
<feature type="domain" description="Major facilitator superfamily (MFS) profile" evidence="8">
    <location>
        <begin position="109"/>
        <end position="601"/>
    </location>
</feature>
<dbReference type="Pfam" id="PF07690">
    <property type="entry name" value="MFS_1"/>
    <property type="match status" value="1"/>
</dbReference>
<feature type="region of interest" description="Disordered" evidence="6">
    <location>
        <begin position="1"/>
        <end position="105"/>
    </location>
</feature>
<feature type="compositionally biased region" description="Basic and acidic residues" evidence="6">
    <location>
        <begin position="79"/>
        <end position="100"/>
    </location>
</feature>
<dbReference type="InterPro" id="IPR036259">
    <property type="entry name" value="MFS_trans_sf"/>
</dbReference>
<feature type="transmembrane region" description="Helical" evidence="7">
    <location>
        <begin position="377"/>
        <end position="398"/>
    </location>
</feature>
<feature type="transmembrane region" description="Helical" evidence="7">
    <location>
        <begin position="115"/>
        <end position="134"/>
    </location>
</feature>
<proteinExistence type="inferred from homology"/>
<keyword evidence="4 7" id="KW-1133">Transmembrane helix</keyword>
<reference evidence="9" key="2">
    <citation type="journal article" date="2023" name="IMA Fungus">
        <title>Comparative genomic study of the Penicillium genus elucidates a diverse pangenome and 15 lateral gene transfer events.</title>
        <authorList>
            <person name="Petersen C."/>
            <person name="Sorensen T."/>
            <person name="Nielsen M.R."/>
            <person name="Sondergaard T.E."/>
            <person name="Sorensen J.L."/>
            <person name="Fitzpatrick D.A."/>
            <person name="Frisvad J.C."/>
            <person name="Nielsen K.L."/>
        </authorList>
    </citation>
    <scope>NUCLEOTIDE SEQUENCE</scope>
    <source>
        <strain evidence="9">IBT 21917</strain>
    </source>
</reference>
<dbReference type="GO" id="GO:0022857">
    <property type="term" value="F:transmembrane transporter activity"/>
    <property type="evidence" value="ECO:0007669"/>
    <property type="project" value="InterPro"/>
</dbReference>
<dbReference type="FunFam" id="1.20.1250.20:FF:000196">
    <property type="entry name" value="MFS toxin efflux pump (AflT)"/>
    <property type="match status" value="1"/>
</dbReference>
<comment type="caution">
    <text evidence="9">The sequence shown here is derived from an EMBL/GenBank/DDBJ whole genome shotgun (WGS) entry which is preliminary data.</text>
</comment>
<organism evidence="9 10">
    <name type="scientific">Penicillium capsulatum</name>
    <dbReference type="NCBI Taxonomy" id="69766"/>
    <lineage>
        <taxon>Eukaryota</taxon>
        <taxon>Fungi</taxon>
        <taxon>Dikarya</taxon>
        <taxon>Ascomycota</taxon>
        <taxon>Pezizomycotina</taxon>
        <taxon>Eurotiomycetes</taxon>
        <taxon>Eurotiomycetidae</taxon>
        <taxon>Eurotiales</taxon>
        <taxon>Aspergillaceae</taxon>
        <taxon>Penicillium</taxon>
    </lineage>
</organism>
<keyword evidence="3 7" id="KW-0812">Transmembrane</keyword>
<sequence length="608" mass="65150">MSTLINSEKPAKEAELPAAKADSSDTDAQSQSKGPDSKPSSEKESTLVNEPIQDSSTADQRKEAANNDAPKEAIPNTESNKDSAPEEGAQTKEVQEKAEGEVDQDDADYPSSWRLLFITIALCLCVFCVALVGVDGARFQILDDVGWYGSSYLLTTCSVTLMFGKLYTFYSIKWIYLIALSIFEVGSLVCAVTPTSVGLICGRAIAGLGAAGLFSGSILIISQSVPLVKRPMYTGLIGSMFGIANVAGPLMGGAFTDNLTWRWCFYINLPLGAVTFFFVLVFFKTPRAIVSNKKTVKEQLGELDLPGSFFFLPAIISLLLALQWGGSKYSWSNGRVIALLVVFGLLIIVFVGLQWWAQDRATVPPRLIKNRNVWGSAWYALAIGAAYFVLVYYLPIWFQAIKGASAMKSGIMNLPVIIAVVVVSILAGGLVTACGYYTPFMIFSAIIMTIGAGLLSTLEVDSNHSKWIGYQALFGIGLGLGMQQPMIVAQTALKAEDVPSGTAIVMFSQTLGGSIFVSVAQNIFQNQLFQNLHTYAPGAPAAQVVGAGATLVRTVVSGAELHRVLIAYNAAITQTFYVAVAMGALSLVGPIFVEWLSVKGQKMEVAAV</sequence>
<comment type="subcellular location">
    <subcellularLocation>
        <location evidence="1">Membrane</location>
        <topology evidence="1">Multi-pass membrane protein</topology>
    </subcellularLocation>
</comment>
<keyword evidence="10" id="KW-1185">Reference proteome</keyword>
<feature type="compositionally biased region" description="Basic and acidic residues" evidence="6">
    <location>
        <begin position="59"/>
        <end position="71"/>
    </location>
</feature>
<feature type="transmembrane region" description="Helical" evidence="7">
    <location>
        <begin position="263"/>
        <end position="283"/>
    </location>
</feature>
<feature type="transmembrane region" description="Helical" evidence="7">
    <location>
        <begin position="467"/>
        <end position="483"/>
    </location>
</feature>
<feature type="transmembrane region" description="Helical" evidence="7">
    <location>
        <begin position="576"/>
        <end position="596"/>
    </location>
</feature>
<dbReference type="InterPro" id="IPR011701">
    <property type="entry name" value="MFS"/>
</dbReference>
<dbReference type="CDD" id="cd17502">
    <property type="entry name" value="MFS_Azr1_MDR_like"/>
    <property type="match status" value="1"/>
</dbReference>
<evidence type="ECO:0000256" key="3">
    <source>
        <dbReference type="ARBA" id="ARBA00022692"/>
    </source>
</evidence>
<feature type="transmembrane region" description="Helical" evidence="7">
    <location>
        <begin position="146"/>
        <end position="168"/>
    </location>
</feature>
<evidence type="ECO:0000256" key="7">
    <source>
        <dbReference type="SAM" id="Phobius"/>
    </source>
</evidence>
<gene>
    <name evidence="9" type="ORF">N7492_003241</name>
</gene>
<feature type="transmembrane region" description="Helical" evidence="7">
    <location>
        <begin position="204"/>
        <end position="225"/>
    </location>
</feature>
<protein>
    <recommendedName>
        <fullName evidence="8">Major facilitator superfamily (MFS) profile domain-containing protein</fullName>
    </recommendedName>
</protein>
<reference evidence="9" key="1">
    <citation type="submission" date="2022-11" db="EMBL/GenBank/DDBJ databases">
        <authorList>
            <person name="Petersen C."/>
        </authorList>
    </citation>
    <scope>NUCLEOTIDE SEQUENCE</scope>
    <source>
        <strain evidence="9">IBT 21917</strain>
    </source>
</reference>
<dbReference type="PANTHER" id="PTHR23501:SF199">
    <property type="entry name" value="MFS EFFLUX TRANSPORTER INPD-RELATED"/>
    <property type="match status" value="1"/>
</dbReference>
<dbReference type="PROSITE" id="PS50850">
    <property type="entry name" value="MFS"/>
    <property type="match status" value="1"/>
</dbReference>
<dbReference type="Gene3D" id="1.20.1720.10">
    <property type="entry name" value="Multidrug resistance protein D"/>
    <property type="match status" value="1"/>
</dbReference>
<dbReference type="SUPFAM" id="SSF103473">
    <property type="entry name" value="MFS general substrate transporter"/>
    <property type="match status" value="1"/>
</dbReference>
<dbReference type="Proteomes" id="UP001146351">
    <property type="component" value="Unassembled WGS sequence"/>
</dbReference>
<feature type="transmembrane region" description="Helical" evidence="7">
    <location>
        <begin position="503"/>
        <end position="524"/>
    </location>
</feature>
<dbReference type="OrthoDB" id="10021397at2759"/>
<evidence type="ECO:0000313" key="10">
    <source>
        <dbReference type="Proteomes" id="UP001146351"/>
    </source>
</evidence>
<dbReference type="EMBL" id="JAPQKO010000002">
    <property type="protein sequence ID" value="KAJ5180031.1"/>
    <property type="molecule type" value="Genomic_DNA"/>
</dbReference>